<gene>
    <name evidence="1" type="ORF">IQ247_10095</name>
</gene>
<reference evidence="1" key="1">
    <citation type="submission" date="2020-10" db="EMBL/GenBank/DDBJ databases">
        <authorList>
            <person name="Castelo-Branco R."/>
            <person name="Eusebio N."/>
            <person name="Adriana R."/>
            <person name="Vieira A."/>
            <person name="Brugerolle De Fraissinette N."/>
            <person name="Rezende De Castro R."/>
            <person name="Schneider M.P."/>
            <person name="Vasconcelos V."/>
            <person name="Leao P.N."/>
        </authorList>
    </citation>
    <scope>NUCLEOTIDE SEQUENCE</scope>
    <source>
        <strain evidence="1">LEGE 06105</strain>
    </source>
</reference>
<dbReference type="RefSeq" id="WP_193919493.1">
    <property type="nucleotide sequence ID" value="NZ_JADEWL010000023.1"/>
</dbReference>
<sequence length="58" mass="6830">MEEEYLDFQSNLTERSGIKQFIEADAGVVKQEEKLRQATLNWWEKPEGVTISLQRIDM</sequence>
<dbReference type="EMBL" id="JADEWL010000023">
    <property type="protein sequence ID" value="MBE9213021.1"/>
    <property type="molecule type" value="Genomic_DNA"/>
</dbReference>
<accession>A0A8J7EZF8</accession>
<evidence type="ECO:0000313" key="2">
    <source>
        <dbReference type="Proteomes" id="UP000620559"/>
    </source>
</evidence>
<evidence type="ECO:0000313" key="1">
    <source>
        <dbReference type="EMBL" id="MBE9213021.1"/>
    </source>
</evidence>
<name>A0A8J7EZF8_9CYAN</name>
<organism evidence="1 2">
    <name type="scientific">Plectonema cf. radiosum LEGE 06105</name>
    <dbReference type="NCBI Taxonomy" id="945769"/>
    <lineage>
        <taxon>Bacteria</taxon>
        <taxon>Bacillati</taxon>
        <taxon>Cyanobacteriota</taxon>
        <taxon>Cyanophyceae</taxon>
        <taxon>Oscillatoriophycideae</taxon>
        <taxon>Oscillatoriales</taxon>
        <taxon>Microcoleaceae</taxon>
        <taxon>Plectonema</taxon>
    </lineage>
</organism>
<proteinExistence type="predicted"/>
<dbReference type="Proteomes" id="UP000620559">
    <property type="component" value="Unassembled WGS sequence"/>
</dbReference>
<dbReference type="AlphaFoldDB" id="A0A8J7EZF8"/>
<comment type="caution">
    <text evidence="1">The sequence shown here is derived from an EMBL/GenBank/DDBJ whole genome shotgun (WGS) entry which is preliminary data.</text>
</comment>
<protein>
    <submittedName>
        <fullName evidence="1">Uncharacterized protein</fullName>
    </submittedName>
</protein>
<keyword evidence="2" id="KW-1185">Reference proteome</keyword>